<evidence type="ECO:0000313" key="1">
    <source>
        <dbReference type="EMBL" id="AYF75048.1"/>
    </source>
</evidence>
<dbReference type="KEGG" id="nyu:D7D52_15585"/>
<dbReference type="AlphaFoldDB" id="A0A386ZBU4"/>
<name>A0A386ZBU4_9NOCA</name>
<sequence length="112" mass="10885">MKGAFMHRISVHPSGLAASAAITGRLSGDLADLTARAAAAAPELLASAFGPIGADFSAAYAAAHATHLGALAELSAAFAGIGTASDEAASAFVTQDAAYAAAVRATGTELRA</sequence>
<accession>A0A386ZBU4</accession>
<dbReference type="Proteomes" id="UP000267164">
    <property type="component" value="Chromosome"/>
</dbReference>
<reference evidence="1 2" key="1">
    <citation type="submission" date="2018-09" db="EMBL/GenBank/DDBJ databases">
        <title>Nocardia yunnanensis sp. nov., an actinomycete isolated from a soil sample.</title>
        <authorList>
            <person name="Zhang J."/>
        </authorList>
    </citation>
    <scope>NUCLEOTIDE SEQUENCE [LARGE SCALE GENOMIC DNA]</scope>
    <source>
        <strain evidence="1 2">CFHS0054</strain>
    </source>
</reference>
<dbReference type="InterPro" id="IPR022536">
    <property type="entry name" value="EspC"/>
</dbReference>
<protein>
    <recommendedName>
        <fullName evidence="3">ESX-1 secretion-associated protein</fullName>
    </recommendedName>
</protein>
<gene>
    <name evidence="1" type="ORF">D7D52_15585</name>
</gene>
<proteinExistence type="predicted"/>
<evidence type="ECO:0008006" key="3">
    <source>
        <dbReference type="Google" id="ProtNLM"/>
    </source>
</evidence>
<evidence type="ECO:0000313" key="2">
    <source>
        <dbReference type="Proteomes" id="UP000267164"/>
    </source>
</evidence>
<dbReference type="GO" id="GO:0009306">
    <property type="term" value="P:protein secretion"/>
    <property type="evidence" value="ECO:0007669"/>
    <property type="project" value="InterPro"/>
</dbReference>
<dbReference type="Pfam" id="PF10824">
    <property type="entry name" value="T7SS_ESX_EspC"/>
    <property type="match status" value="1"/>
</dbReference>
<dbReference type="EMBL" id="CP032568">
    <property type="protein sequence ID" value="AYF75048.1"/>
    <property type="molecule type" value="Genomic_DNA"/>
</dbReference>
<keyword evidence="2" id="KW-1185">Reference proteome</keyword>
<organism evidence="1 2">
    <name type="scientific">Nocardia yunnanensis</name>
    <dbReference type="NCBI Taxonomy" id="2382165"/>
    <lineage>
        <taxon>Bacteria</taxon>
        <taxon>Bacillati</taxon>
        <taxon>Actinomycetota</taxon>
        <taxon>Actinomycetes</taxon>
        <taxon>Mycobacteriales</taxon>
        <taxon>Nocardiaceae</taxon>
        <taxon>Nocardia</taxon>
    </lineage>
</organism>